<keyword evidence="3" id="KW-1185">Reference proteome</keyword>
<protein>
    <submittedName>
        <fullName evidence="2">Uncharacterized protein</fullName>
    </submittedName>
</protein>
<proteinExistence type="predicted"/>
<gene>
    <name evidence="2" type="ORF">H0235_008275</name>
</gene>
<feature type="compositionally biased region" description="Acidic residues" evidence="1">
    <location>
        <begin position="98"/>
        <end position="109"/>
    </location>
</feature>
<organism evidence="2 3">
    <name type="scientific">Vespula pensylvanica</name>
    <name type="common">Western yellow jacket</name>
    <name type="synonym">Wasp</name>
    <dbReference type="NCBI Taxonomy" id="30213"/>
    <lineage>
        <taxon>Eukaryota</taxon>
        <taxon>Metazoa</taxon>
        <taxon>Ecdysozoa</taxon>
        <taxon>Arthropoda</taxon>
        <taxon>Hexapoda</taxon>
        <taxon>Insecta</taxon>
        <taxon>Pterygota</taxon>
        <taxon>Neoptera</taxon>
        <taxon>Endopterygota</taxon>
        <taxon>Hymenoptera</taxon>
        <taxon>Apocrita</taxon>
        <taxon>Aculeata</taxon>
        <taxon>Vespoidea</taxon>
        <taxon>Vespidae</taxon>
        <taxon>Vespinae</taxon>
        <taxon>Vespula</taxon>
    </lineage>
</organism>
<reference evidence="2" key="1">
    <citation type="journal article" date="2020" name="G3 (Bethesda)">
        <title>High-Quality Assemblies for Three Invasive Social Wasps from the &lt;i&gt;Vespula&lt;/i&gt; Genus.</title>
        <authorList>
            <person name="Harrop T.W.R."/>
            <person name="Guhlin J."/>
            <person name="McLaughlin G.M."/>
            <person name="Permina E."/>
            <person name="Stockwell P."/>
            <person name="Gilligan J."/>
            <person name="Le Lec M.F."/>
            <person name="Gruber M.A.M."/>
            <person name="Quinn O."/>
            <person name="Lovegrove M."/>
            <person name="Duncan E.J."/>
            <person name="Remnant E.J."/>
            <person name="Van Eeckhoven J."/>
            <person name="Graham B."/>
            <person name="Knapp R.A."/>
            <person name="Langford K.W."/>
            <person name="Kronenberg Z."/>
            <person name="Press M.O."/>
            <person name="Eacker S.M."/>
            <person name="Wilson-Rankin E.E."/>
            <person name="Purcell J."/>
            <person name="Lester P.J."/>
            <person name="Dearden P.K."/>
        </authorList>
    </citation>
    <scope>NUCLEOTIDE SEQUENCE</scope>
    <source>
        <strain evidence="2">Volc-1</strain>
    </source>
</reference>
<sequence length="124" mass="14202">MANELFYLLNYCNWKAAKTISASELLKMKVLSLCQSGHLESSAINKLVRVIIRLDAYGSLFFVLAELENGIFSFVTLNEGKEKEEEEEEEGKEKEEYKEEVEEVEEVEEGTGNTLRLVNKQCSR</sequence>
<dbReference type="Proteomes" id="UP000600918">
    <property type="component" value="Unassembled WGS sequence"/>
</dbReference>
<feature type="region of interest" description="Disordered" evidence="1">
    <location>
        <begin position="80"/>
        <end position="113"/>
    </location>
</feature>
<comment type="caution">
    <text evidence="2">The sequence shown here is derived from an EMBL/GenBank/DDBJ whole genome shotgun (WGS) entry which is preliminary data.</text>
</comment>
<evidence type="ECO:0000313" key="2">
    <source>
        <dbReference type="EMBL" id="KAF7425837.1"/>
    </source>
</evidence>
<accession>A0A834P2R8</accession>
<evidence type="ECO:0000256" key="1">
    <source>
        <dbReference type="SAM" id="MobiDB-lite"/>
    </source>
</evidence>
<dbReference type="AlphaFoldDB" id="A0A834P2R8"/>
<dbReference type="EMBL" id="JACSDY010000006">
    <property type="protein sequence ID" value="KAF7425837.1"/>
    <property type="molecule type" value="Genomic_DNA"/>
</dbReference>
<evidence type="ECO:0000313" key="3">
    <source>
        <dbReference type="Proteomes" id="UP000600918"/>
    </source>
</evidence>
<name>A0A834P2R8_VESPE</name>